<reference evidence="1 2" key="1">
    <citation type="submission" date="2017-02" db="EMBL/GenBank/DDBJ databases">
        <title>Chromobacterium haemolyticum H5244.</title>
        <authorList>
            <person name="Gulvik C.A."/>
        </authorList>
    </citation>
    <scope>NUCLEOTIDE SEQUENCE [LARGE SCALE GENOMIC DNA]</scope>
    <source>
        <strain evidence="1 2">H5244</strain>
    </source>
</reference>
<dbReference type="EMBL" id="MUKV01000027">
    <property type="protein sequence ID" value="OQS35436.1"/>
    <property type="molecule type" value="Genomic_DNA"/>
</dbReference>
<dbReference type="Pfam" id="PF06267">
    <property type="entry name" value="DUF1028"/>
    <property type="match status" value="1"/>
</dbReference>
<dbReference type="PANTHER" id="PTHR39328:SF1">
    <property type="entry name" value="BLL2871 PROTEIN"/>
    <property type="match status" value="1"/>
</dbReference>
<dbReference type="InterPro" id="IPR029055">
    <property type="entry name" value="Ntn_hydrolases_N"/>
</dbReference>
<dbReference type="RefSeq" id="WP_043638804.1">
    <property type="nucleotide sequence ID" value="NZ_LXRL01000131.1"/>
</dbReference>
<sequence length="224" mass="22886">MTFSIAARCQDSGMVGVAIASSSICVASRCAHVRAGVGAALSQNVSNPLLGPLALDLMAAGSGDAALSAALRSADPHLEWRQLVLAPLQGRPQVITGRHALGRHGAATGRDCAAGGNLLATSELPQAMVAAYEAGDGGLPERLLAALQAAVDAGGEAGPIHSAGLLATGDTAWPAINLRIDWSDGQPVAELAELWRRYQPQMDAYLTRARSPQHAPSYGVAGDP</sequence>
<proteinExistence type="predicted"/>
<accession>A0A1W0CL52</accession>
<organism evidence="1 2">
    <name type="scientific">Chromobacterium haemolyticum</name>
    <dbReference type="NCBI Taxonomy" id="394935"/>
    <lineage>
        <taxon>Bacteria</taxon>
        <taxon>Pseudomonadati</taxon>
        <taxon>Pseudomonadota</taxon>
        <taxon>Betaproteobacteria</taxon>
        <taxon>Neisseriales</taxon>
        <taxon>Chromobacteriaceae</taxon>
        <taxon>Chromobacterium</taxon>
    </lineage>
</organism>
<dbReference type="Proteomes" id="UP000192721">
    <property type="component" value="Unassembled WGS sequence"/>
</dbReference>
<comment type="caution">
    <text evidence="1">The sequence shown here is derived from an EMBL/GenBank/DDBJ whole genome shotgun (WGS) entry which is preliminary data.</text>
</comment>
<gene>
    <name evidence="1" type="ORF">B0T45_17405</name>
</gene>
<dbReference type="InterPro" id="IPR010430">
    <property type="entry name" value="DUF1028"/>
</dbReference>
<evidence type="ECO:0000313" key="2">
    <source>
        <dbReference type="Proteomes" id="UP000192721"/>
    </source>
</evidence>
<name>A0A1W0CL52_9NEIS</name>
<evidence type="ECO:0000313" key="1">
    <source>
        <dbReference type="EMBL" id="OQS35436.1"/>
    </source>
</evidence>
<protein>
    <submittedName>
        <fullName evidence="1">Fimbrial assembly protein FimA</fullName>
    </submittedName>
</protein>
<dbReference type="AlphaFoldDB" id="A0A1W0CL52"/>
<dbReference type="SUPFAM" id="SSF56235">
    <property type="entry name" value="N-terminal nucleophile aminohydrolases (Ntn hydrolases)"/>
    <property type="match status" value="1"/>
</dbReference>
<dbReference type="Gene3D" id="3.60.20.10">
    <property type="entry name" value="Glutamine Phosphoribosylpyrophosphate, subunit 1, domain 1"/>
    <property type="match status" value="1"/>
</dbReference>
<dbReference type="PANTHER" id="PTHR39328">
    <property type="entry name" value="BLL2871 PROTEIN"/>
    <property type="match status" value="1"/>
</dbReference>